<evidence type="ECO:0000256" key="7">
    <source>
        <dbReference type="SAM" id="MobiDB-lite"/>
    </source>
</evidence>
<dbReference type="PANTHER" id="PTHR46239:SF1">
    <property type="entry name" value="DNA REPAIR PROTEIN RAD51 HOMOLOG 3"/>
    <property type="match status" value="1"/>
</dbReference>
<name>A0A168Q885_MUCCL</name>
<feature type="domain" description="Rad51-like C-terminal" evidence="8">
    <location>
        <begin position="75"/>
        <end position="110"/>
    </location>
</feature>
<sequence length="377" mass="42717">MSLSKVIKLPSLLQKLEESGYETLDEVKRECLSSLTRELELNKEEIKAVGNLGAKDKTKTIKIDESLTMEIESSFTTAVKNFDRLFVYGISPKKITEICGESGTGKTQLCGVNDQWTPSLGNEWGNWCANRLFLYRKRNFRYGYLYKSVEEIQNVESVQFCIKESGLFDPENDEVQVAFKKENTVKPMSSSQQQYDDLLQGDELEILAFENELNKIKEQKEQNGVEGNGVEGSILAKRTAEEASDPEQYIDAYLTERCAKSRKHSTQLGVHSQQSHESNRSTFNVHTPRVSDETPTFMPSSQRFFSIPETTNVNNATTTTIPDENPTTTTTSTTTTSIPVNDNQAEHDQVVEESNPWASDGEEEWDLDFLTNIQDYF</sequence>
<keyword evidence="10" id="KW-1185">Reference proteome</keyword>
<dbReference type="InterPro" id="IPR027417">
    <property type="entry name" value="P-loop_NTPase"/>
</dbReference>
<accession>A0A168Q885</accession>
<feature type="region of interest" description="Disordered" evidence="7">
    <location>
        <begin position="269"/>
        <end position="297"/>
    </location>
</feature>
<evidence type="ECO:0000256" key="6">
    <source>
        <dbReference type="ARBA" id="ARBA00023242"/>
    </source>
</evidence>
<evidence type="ECO:0000256" key="2">
    <source>
        <dbReference type="ARBA" id="ARBA00022741"/>
    </source>
</evidence>
<feature type="compositionally biased region" description="Polar residues" evidence="7">
    <location>
        <begin position="269"/>
        <end position="285"/>
    </location>
</feature>
<dbReference type="Pfam" id="PF08423">
    <property type="entry name" value="Rad51"/>
    <property type="match status" value="1"/>
</dbReference>
<evidence type="ECO:0000259" key="8">
    <source>
        <dbReference type="Pfam" id="PF08423"/>
    </source>
</evidence>
<dbReference type="InterPro" id="IPR052093">
    <property type="entry name" value="HR_Repair_Mediator"/>
</dbReference>
<keyword evidence="3" id="KW-0227">DNA damage</keyword>
<dbReference type="GO" id="GO:0033063">
    <property type="term" value="C:Rad51B-Rad51C-Rad51D-XRCC2 complex"/>
    <property type="evidence" value="ECO:0007669"/>
    <property type="project" value="TreeGrafter"/>
</dbReference>
<dbReference type="GO" id="GO:0005657">
    <property type="term" value="C:replication fork"/>
    <property type="evidence" value="ECO:0007669"/>
    <property type="project" value="TreeGrafter"/>
</dbReference>
<dbReference type="InterPro" id="IPR013632">
    <property type="entry name" value="Rad51_C"/>
</dbReference>
<comment type="subcellular location">
    <subcellularLocation>
        <location evidence="1">Nucleus</location>
    </subcellularLocation>
</comment>
<dbReference type="GO" id="GO:0005524">
    <property type="term" value="F:ATP binding"/>
    <property type="evidence" value="ECO:0007669"/>
    <property type="project" value="UniProtKB-KW"/>
</dbReference>
<dbReference type="PANTHER" id="PTHR46239">
    <property type="entry name" value="DNA REPAIR PROTEIN RAD51 HOMOLOG 3 RAD51C"/>
    <property type="match status" value="1"/>
</dbReference>
<dbReference type="GO" id="GO:0008821">
    <property type="term" value="F:crossover junction DNA endonuclease activity"/>
    <property type="evidence" value="ECO:0007669"/>
    <property type="project" value="TreeGrafter"/>
</dbReference>
<dbReference type="GO" id="GO:0000400">
    <property type="term" value="F:four-way junction DNA binding"/>
    <property type="evidence" value="ECO:0007669"/>
    <property type="project" value="TreeGrafter"/>
</dbReference>
<evidence type="ECO:0000313" key="10">
    <source>
        <dbReference type="Proteomes" id="UP000077051"/>
    </source>
</evidence>
<feature type="compositionally biased region" description="Low complexity" evidence="7">
    <location>
        <begin position="313"/>
        <end position="338"/>
    </location>
</feature>
<dbReference type="GO" id="GO:0007131">
    <property type="term" value="P:reciprocal meiotic recombination"/>
    <property type="evidence" value="ECO:0007669"/>
    <property type="project" value="TreeGrafter"/>
</dbReference>
<protein>
    <recommendedName>
        <fullName evidence="8">Rad51-like C-terminal domain-containing protein</fullName>
    </recommendedName>
</protein>
<dbReference type="GO" id="GO:0033065">
    <property type="term" value="C:Rad51C-XRCC3 complex"/>
    <property type="evidence" value="ECO:0007669"/>
    <property type="project" value="TreeGrafter"/>
</dbReference>
<dbReference type="STRING" id="747725.A0A168Q885"/>
<evidence type="ECO:0000313" key="9">
    <source>
        <dbReference type="EMBL" id="OAD08853.1"/>
    </source>
</evidence>
<dbReference type="Gene3D" id="3.40.50.300">
    <property type="entry name" value="P-loop containing nucleotide triphosphate hydrolases"/>
    <property type="match status" value="1"/>
</dbReference>
<keyword evidence="2" id="KW-0547">Nucleotide-binding</keyword>
<evidence type="ECO:0000256" key="5">
    <source>
        <dbReference type="ARBA" id="ARBA00023204"/>
    </source>
</evidence>
<evidence type="ECO:0000256" key="1">
    <source>
        <dbReference type="ARBA" id="ARBA00004123"/>
    </source>
</evidence>
<dbReference type="OrthoDB" id="5957327at2759"/>
<dbReference type="GO" id="GO:0000707">
    <property type="term" value="P:meiotic DNA recombinase assembly"/>
    <property type="evidence" value="ECO:0007669"/>
    <property type="project" value="TreeGrafter"/>
</dbReference>
<comment type="caution">
    <text evidence="9">The sequence shown here is derived from an EMBL/GenBank/DDBJ whole genome shotgun (WGS) entry which is preliminary data.</text>
</comment>
<proteinExistence type="predicted"/>
<keyword evidence="4" id="KW-0067">ATP-binding</keyword>
<gene>
    <name evidence="9" type="ORF">MUCCIDRAFT_159031</name>
</gene>
<reference evidence="9 10" key="1">
    <citation type="submission" date="2015-06" db="EMBL/GenBank/DDBJ databases">
        <title>Expansion of signal transduction pathways in fungi by whole-genome duplication.</title>
        <authorList>
            <consortium name="DOE Joint Genome Institute"/>
            <person name="Corrochano L.M."/>
            <person name="Kuo A."/>
            <person name="Marcet-Houben M."/>
            <person name="Polaino S."/>
            <person name="Salamov A."/>
            <person name="Villalobos J.M."/>
            <person name="Alvarez M.I."/>
            <person name="Avalos J."/>
            <person name="Benito E.P."/>
            <person name="Benoit I."/>
            <person name="Burger G."/>
            <person name="Camino L.P."/>
            <person name="Canovas D."/>
            <person name="Cerda-Olmedo E."/>
            <person name="Cheng J.-F."/>
            <person name="Dominguez A."/>
            <person name="Elias M."/>
            <person name="Eslava A.P."/>
            <person name="Glaser F."/>
            <person name="Grimwood J."/>
            <person name="Gutierrez G."/>
            <person name="Heitman J."/>
            <person name="Henrissat B."/>
            <person name="Iturriaga E.A."/>
            <person name="Lang B.F."/>
            <person name="Lavin J.L."/>
            <person name="Lee S."/>
            <person name="Li W."/>
            <person name="Lindquist E."/>
            <person name="Lopez-Garcia S."/>
            <person name="Luque E.M."/>
            <person name="Marcos A.T."/>
            <person name="Martin J."/>
            <person name="Mccluskey K."/>
            <person name="Medina H.R."/>
            <person name="Miralles-Duran A."/>
            <person name="Miyazaki A."/>
            <person name="Munoz-Torres E."/>
            <person name="Oguiza J.A."/>
            <person name="Ohm R."/>
            <person name="Olmedo M."/>
            <person name="Orejas M."/>
            <person name="Ortiz-Castellanos L."/>
            <person name="Pisabarro A.G."/>
            <person name="Rodriguez-Romero J."/>
            <person name="Ruiz-Herrera J."/>
            <person name="Ruiz-Vazquez R."/>
            <person name="Sanz C."/>
            <person name="Schackwitz W."/>
            <person name="Schmutz J."/>
            <person name="Shahriari M."/>
            <person name="Shelest E."/>
            <person name="Silva-Franco F."/>
            <person name="Soanes D."/>
            <person name="Syed K."/>
            <person name="Tagua V.G."/>
            <person name="Talbot N.J."/>
            <person name="Thon M."/>
            <person name="De Vries R.P."/>
            <person name="Wiebenga A."/>
            <person name="Yadav J.S."/>
            <person name="Braun E.L."/>
            <person name="Baker S."/>
            <person name="Garre V."/>
            <person name="Horwitz B."/>
            <person name="Torres-Martinez S."/>
            <person name="Idnurm A."/>
            <person name="Herrera-Estrella A."/>
            <person name="Gabaldon T."/>
            <person name="Grigoriev I.V."/>
        </authorList>
    </citation>
    <scope>NUCLEOTIDE SEQUENCE [LARGE SCALE GENOMIC DNA]</scope>
    <source>
        <strain evidence="9 10">CBS 277.49</strain>
    </source>
</reference>
<keyword evidence="6" id="KW-0539">Nucleus</keyword>
<dbReference type="EMBL" id="AMYB01000001">
    <property type="protein sequence ID" value="OAD08853.1"/>
    <property type="molecule type" value="Genomic_DNA"/>
</dbReference>
<evidence type="ECO:0000256" key="3">
    <source>
        <dbReference type="ARBA" id="ARBA00022763"/>
    </source>
</evidence>
<feature type="region of interest" description="Disordered" evidence="7">
    <location>
        <begin position="313"/>
        <end position="340"/>
    </location>
</feature>
<dbReference type="AlphaFoldDB" id="A0A168Q885"/>
<organism evidence="9 10">
    <name type="scientific">Mucor lusitanicus CBS 277.49</name>
    <dbReference type="NCBI Taxonomy" id="747725"/>
    <lineage>
        <taxon>Eukaryota</taxon>
        <taxon>Fungi</taxon>
        <taxon>Fungi incertae sedis</taxon>
        <taxon>Mucoromycota</taxon>
        <taxon>Mucoromycotina</taxon>
        <taxon>Mucoromycetes</taxon>
        <taxon>Mucorales</taxon>
        <taxon>Mucorineae</taxon>
        <taxon>Mucoraceae</taxon>
        <taxon>Mucor</taxon>
    </lineage>
</organism>
<dbReference type="SUPFAM" id="SSF52540">
    <property type="entry name" value="P-loop containing nucleoside triphosphate hydrolases"/>
    <property type="match status" value="1"/>
</dbReference>
<keyword evidence="5" id="KW-0234">DNA repair</keyword>
<dbReference type="VEuPathDB" id="FungiDB:MUCCIDRAFT_159031"/>
<evidence type="ECO:0000256" key="4">
    <source>
        <dbReference type="ARBA" id="ARBA00022840"/>
    </source>
</evidence>
<dbReference type="Proteomes" id="UP000077051">
    <property type="component" value="Unassembled WGS sequence"/>
</dbReference>